<dbReference type="InterPro" id="IPR012910">
    <property type="entry name" value="Plug_dom"/>
</dbReference>
<dbReference type="EMBL" id="JAPDPI010000004">
    <property type="protein sequence ID" value="MCW3804701.1"/>
    <property type="molecule type" value="Genomic_DNA"/>
</dbReference>
<comment type="subcellular location">
    <subcellularLocation>
        <location evidence="1 10">Cell outer membrane</location>
        <topology evidence="1 10">Multi-pass membrane protein</topology>
    </subcellularLocation>
</comment>
<evidence type="ECO:0000256" key="9">
    <source>
        <dbReference type="ARBA" id="ARBA00023237"/>
    </source>
</evidence>
<dbReference type="Gene3D" id="2.170.130.10">
    <property type="entry name" value="TonB-dependent receptor, plug domain"/>
    <property type="match status" value="1"/>
</dbReference>
<evidence type="ECO:0000256" key="2">
    <source>
        <dbReference type="ARBA" id="ARBA00022448"/>
    </source>
</evidence>
<keyword evidence="3 10" id="KW-1134">Transmembrane beta strand</keyword>
<keyword evidence="4 10" id="KW-0812">Transmembrane</keyword>
<dbReference type="Pfam" id="PF00593">
    <property type="entry name" value="TonB_dep_Rec_b-barrel"/>
    <property type="match status" value="1"/>
</dbReference>
<evidence type="ECO:0000256" key="3">
    <source>
        <dbReference type="ARBA" id="ARBA00022452"/>
    </source>
</evidence>
<gene>
    <name evidence="14" type="ORF">OM074_03625</name>
</gene>
<reference evidence="14" key="1">
    <citation type="submission" date="2022-10" db="EMBL/GenBank/DDBJ databases">
        <authorList>
            <person name="Yu W.X."/>
        </authorList>
    </citation>
    <scope>NUCLEOTIDE SEQUENCE</scope>
    <source>
        <strain evidence="14">D04</strain>
    </source>
</reference>
<evidence type="ECO:0000256" key="10">
    <source>
        <dbReference type="PROSITE-ProRule" id="PRU01360"/>
    </source>
</evidence>
<dbReference type="AlphaFoldDB" id="A0AAE3MBF3"/>
<dbReference type="InterPro" id="IPR039426">
    <property type="entry name" value="TonB-dep_rcpt-like"/>
</dbReference>
<evidence type="ECO:0000256" key="4">
    <source>
        <dbReference type="ARBA" id="ARBA00022692"/>
    </source>
</evidence>
<keyword evidence="9 10" id="KW-0998">Cell outer membrane</keyword>
<protein>
    <submittedName>
        <fullName evidence="14">TonB-dependent receptor</fullName>
    </submittedName>
</protein>
<dbReference type="Gene3D" id="2.40.170.20">
    <property type="entry name" value="TonB-dependent receptor, beta-barrel domain"/>
    <property type="match status" value="1"/>
</dbReference>
<dbReference type="PANTHER" id="PTHR30069">
    <property type="entry name" value="TONB-DEPENDENT OUTER MEMBRANE RECEPTOR"/>
    <property type="match status" value="1"/>
</dbReference>
<evidence type="ECO:0000259" key="13">
    <source>
        <dbReference type="Pfam" id="PF07715"/>
    </source>
</evidence>
<name>A0AAE3MBF3_9BACT</name>
<dbReference type="InterPro" id="IPR037066">
    <property type="entry name" value="Plug_dom_sf"/>
</dbReference>
<dbReference type="InterPro" id="IPR000531">
    <property type="entry name" value="Beta-barrel_TonB"/>
</dbReference>
<keyword evidence="5" id="KW-0732">Signal</keyword>
<comment type="similarity">
    <text evidence="10 11">Belongs to the TonB-dependent receptor family.</text>
</comment>
<evidence type="ECO:0000256" key="8">
    <source>
        <dbReference type="ARBA" id="ARBA00023170"/>
    </source>
</evidence>
<evidence type="ECO:0000313" key="14">
    <source>
        <dbReference type="EMBL" id="MCW3804701.1"/>
    </source>
</evidence>
<dbReference type="GO" id="GO:0015344">
    <property type="term" value="F:siderophore uptake transmembrane transporter activity"/>
    <property type="evidence" value="ECO:0007669"/>
    <property type="project" value="TreeGrafter"/>
</dbReference>
<feature type="domain" description="TonB-dependent receptor plug" evidence="13">
    <location>
        <begin position="56"/>
        <end position="156"/>
    </location>
</feature>
<evidence type="ECO:0000256" key="6">
    <source>
        <dbReference type="ARBA" id="ARBA00023077"/>
    </source>
</evidence>
<dbReference type="GO" id="GO:0009279">
    <property type="term" value="C:cell outer membrane"/>
    <property type="evidence" value="ECO:0007669"/>
    <property type="project" value="UniProtKB-SubCell"/>
</dbReference>
<evidence type="ECO:0000256" key="1">
    <source>
        <dbReference type="ARBA" id="ARBA00004571"/>
    </source>
</evidence>
<feature type="domain" description="TonB-dependent receptor-like beta-barrel" evidence="12">
    <location>
        <begin position="212"/>
        <end position="635"/>
    </location>
</feature>
<keyword evidence="7 10" id="KW-0472">Membrane</keyword>
<proteinExistence type="inferred from homology"/>
<keyword evidence="6 11" id="KW-0798">TonB box</keyword>
<organism evidence="14 15">
    <name type="scientific">Plebeiibacterium marinum</name>
    <dbReference type="NCBI Taxonomy" id="2992111"/>
    <lineage>
        <taxon>Bacteria</taxon>
        <taxon>Pseudomonadati</taxon>
        <taxon>Bacteroidota</taxon>
        <taxon>Bacteroidia</taxon>
        <taxon>Marinilabiliales</taxon>
        <taxon>Marinilabiliaceae</taxon>
        <taxon>Plebeiibacterium</taxon>
    </lineage>
</organism>
<dbReference type="PANTHER" id="PTHR30069:SF29">
    <property type="entry name" value="HEMOGLOBIN AND HEMOGLOBIN-HAPTOGLOBIN-BINDING PROTEIN 1-RELATED"/>
    <property type="match status" value="1"/>
</dbReference>
<dbReference type="RefSeq" id="WP_301197922.1">
    <property type="nucleotide sequence ID" value="NZ_JAPDPI010000004.1"/>
</dbReference>
<keyword evidence="8 14" id="KW-0675">Receptor</keyword>
<evidence type="ECO:0000259" key="12">
    <source>
        <dbReference type="Pfam" id="PF00593"/>
    </source>
</evidence>
<sequence length="675" mass="74480">MRYIAIIVLLQIKVVCLGQVSPDSIILDRTSRHIDVVDVRAKVKFTLPDYWSGDYSVMDSLQLHSGNSYMLSEQLNKIPGVQMQQGTLSTNRITIRGIGSRTPYETNRIKAYWGDIPLTTGDGVTAVEDIGFNDIASLRILKGPSSSLYGAGLGGVLFINPFVDGPQNKVSVTSEAGSFGTVSGLMDLNLDIKGGGLSIGLSSLKSSGYRENSNYNRYNASVKGEVRLGNNYLRFLYNFRYLNGQIPSSLNEEDFRDNPKAAGGTWGIIKGFEESNRHLLGIGIQFPLENNKFNSLTVFGTGNQLKEVRPFNELGEDMFSFGVRDKYSFVGENYKVEGGVEAMNELNTVSLYEVDGEAKGLLLSRNKYNRSYFNLFGLLELKKNAFSFQASVNLNKTNYKITPGEGLGDRYSYDIIVSPGIGVSYSFSESSSLLASLGHGFSAPSLLESQMPDGSFNSNIKPEQGVTCDVGYRHKGWNDRLLMELTIYYMKMNNLLVTKRESEEIFYGINAGETKHAGVEASVNYDLVSLCNQKSATVSLSYFASGNRFERFVDDGVDFKGNNLPGIPNYNLSLGFNGQLKAFSLLLDYKRVGSQYLDDENSLKYSGFDKLSGKVTFSLGWPGVKTILYMGVDNLFDISYASMVLINAPSFGGSKPRYYYPGLPLNIYGGIKISL</sequence>
<dbReference type="InterPro" id="IPR036942">
    <property type="entry name" value="Beta-barrel_TonB_sf"/>
</dbReference>
<dbReference type="GO" id="GO:0044718">
    <property type="term" value="P:siderophore transmembrane transport"/>
    <property type="evidence" value="ECO:0007669"/>
    <property type="project" value="TreeGrafter"/>
</dbReference>
<evidence type="ECO:0000256" key="11">
    <source>
        <dbReference type="RuleBase" id="RU003357"/>
    </source>
</evidence>
<comment type="caution">
    <text evidence="14">The sequence shown here is derived from an EMBL/GenBank/DDBJ whole genome shotgun (WGS) entry which is preliminary data.</text>
</comment>
<dbReference type="Pfam" id="PF07715">
    <property type="entry name" value="Plug"/>
    <property type="match status" value="1"/>
</dbReference>
<dbReference type="SUPFAM" id="SSF56935">
    <property type="entry name" value="Porins"/>
    <property type="match status" value="1"/>
</dbReference>
<accession>A0AAE3MBF3</accession>
<evidence type="ECO:0000256" key="5">
    <source>
        <dbReference type="ARBA" id="ARBA00022729"/>
    </source>
</evidence>
<dbReference type="PROSITE" id="PS50890">
    <property type="entry name" value="PUA"/>
    <property type="match status" value="1"/>
</dbReference>
<keyword evidence="15" id="KW-1185">Reference proteome</keyword>
<evidence type="ECO:0000313" key="15">
    <source>
        <dbReference type="Proteomes" id="UP001207408"/>
    </source>
</evidence>
<keyword evidence="2 10" id="KW-0813">Transport</keyword>
<dbReference type="PROSITE" id="PS52016">
    <property type="entry name" value="TONB_DEPENDENT_REC_3"/>
    <property type="match status" value="1"/>
</dbReference>
<dbReference type="Proteomes" id="UP001207408">
    <property type="component" value="Unassembled WGS sequence"/>
</dbReference>
<evidence type="ECO:0000256" key="7">
    <source>
        <dbReference type="ARBA" id="ARBA00023136"/>
    </source>
</evidence>